<dbReference type="PANTHER" id="PTHR30296:SF0">
    <property type="entry name" value="LACTATE UTILIZATION PROTEIN A"/>
    <property type="match status" value="1"/>
</dbReference>
<dbReference type="Pfam" id="PF02754">
    <property type="entry name" value="CCG"/>
    <property type="match status" value="2"/>
</dbReference>
<evidence type="ECO:0000313" key="2">
    <source>
        <dbReference type="EMBL" id="MQW38966.1"/>
    </source>
</evidence>
<proteinExistence type="predicted"/>
<feature type="domain" description="Cysteine-rich" evidence="1">
    <location>
        <begin position="133"/>
        <end position="216"/>
    </location>
</feature>
<name>A0A7X1Z752_9LACT</name>
<sequence length="272" mass="30029">MRVSIFSTCVVDLMFPNVGIAMVEVLERLGCETDLPEDQICCGQPTFNSGLVKESMATIKNQIDAFEKSDYVVGLAGSCCAMFKEYPEFFDASDPYHAKAQALADKTWELTQFLVRVLGVKDVGATFDGEVATYHRSCHMTRLLGERETPFVLLENVKGLNYSALEHLENCCGFGGTFSVKSPEISGRMVSEKVEDIVNTGAEILVSADMGCLMNIAGKLNRDGKRIKVMHIAEVLNHQVDLTRIKKPDFDAIEKAHVVADPVATPFHRTCH</sequence>
<evidence type="ECO:0000259" key="1">
    <source>
        <dbReference type="Pfam" id="PF02754"/>
    </source>
</evidence>
<dbReference type="InterPro" id="IPR004017">
    <property type="entry name" value="Cys_rich_dom"/>
</dbReference>
<comment type="caution">
    <text evidence="2">The sequence shown here is derived from an EMBL/GenBank/DDBJ whole genome shotgun (WGS) entry which is preliminary data.</text>
</comment>
<organism evidence="2 3">
    <name type="scientific">Lactococcus hircilactis</name>
    <dbReference type="NCBI Taxonomy" id="1494462"/>
    <lineage>
        <taxon>Bacteria</taxon>
        <taxon>Bacillati</taxon>
        <taxon>Bacillota</taxon>
        <taxon>Bacilli</taxon>
        <taxon>Lactobacillales</taxon>
        <taxon>Streptococcaceae</taxon>
        <taxon>Lactococcus</taxon>
    </lineage>
</organism>
<protein>
    <submittedName>
        <fullName evidence="2">(Fe-S)-binding protein</fullName>
    </submittedName>
</protein>
<evidence type="ECO:0000313" key="3">
    <source>
        <dbReference type="Proteomes" id="UP000439550"/>
    </source>
</evidence>
<dbReference type="OrthoDB" id="9770306at2"/>
<keyword evidence="3" id="KW-1185">Reference proteome</keyword>
<reference evidence="2 3" key="1">
    <citation type="submission" date="2019-10" db="EMBL/GenBank/DDBJ databases">
        <authorList>
            <person name="Dong K."/>
        </authorList>
    </citation>
    <scope>NUCLEOTIDE SEQUENCE [LARGE SCALE GENOMIC DNA]</scope>
    <source>
        <strain evidence="2 3">DSM 28960</strain>
    </source>
</reference>
<dbReference type="PANTHER" id="PTHR30296">
    <property type="entry name" value="UNCHARACTERIZED PROTEIN YKGE"/>
    <property type="match status" value="1"/>
</dbReference>
<dbReference type="EMBL" id="WITJ01000004">
    <property type="protein sequence ID" value="MQW38966.1"/>
    <property type="molecule type" value="Genomic_DNA"/>
</dbReference>
<accession>A0A7X1Z752</accession>
<dbReference type="AlphaFoldDB" id="A0A7X1Z752"/>
<dbReference type="Proteomes" id="UP000439550">
    <property type="component" value="Unassembled WGS sequence"/>
</dbReference>
<dbReference type="GO" id="GO:0005829">
    <property type="term" value="C:cytosol"/>
    <property type="evidence" value="ECO:0007669"/>
    <property type="project" value="TreeGrafter"/>
</dbReference>
<dbReference type="RefSeq" id="WP_153495564.1">
    <property type="nucleotide sequence ID" value="NZ_CAXYUY010000017.1"/>
</dbReference>
<feature type="domain" description="Cysteine-rich" evidence="1">
    <location>
        <begin position="3"/>
        <end position="84"/>
    </location>
</feature>
<dbReference type="GO" id="GO:0016491">
    <property type="term" value="F:oxidoreductase activity"/>
    <property type="evidence" value="ECO:0007669"/>
    <property type="project" value="UniProtKB-ARBA"/>
</dbReference>
<gene>
    <name evidence="2" type="ORF">GHI93_03235</name>
</gene>